<evidence type="ECO:0000256" key="1">
    <source>
        <dbReference type="SAM" id="MobiDB-lite"/>
    </source>
</evidence>
<evidence type="ECO:0000313" key="3">
    <source>
        <dbReference type="Proteomes" id="UP001396334"/>
    </source>
</evidence>
<name>A0ABR2R334_9ROSI</name>
<sequence length="203" mass="22216">MPASREATPDSPLGSTSFPPPSPPPAQSEEAVPIHILKLRNQLQRVEARQLQFQAETKVFQQNLINFLFFQFPDAATFFKAQSEATPTATRFAATQPIPSANPSTKAGNTEEIHFSSDDENDIFDWQSPRDHLQPIGTTPSKPAAEVPILSPAPTPANSAIDDRPTPDSTARRKGKAPAGRIVSRHAPSNPDEEEQLHRPAKR</sequence>
<gene>
    <name evidence="2" type="ORF">V6N11_051143</name>
</gene>
<dbReference type="Proteomes" id="UP001396334">
    <property type="component" value="Unassembled WGS sequence"/>
</dbReference>
<feature type="region of interest" description="Disordered" evidence="1">
    <location>
        <begin position="1"/>
        <end position="31"/>
    </location>
</feature>
<comment type="caution">
    <text evidence="2">The sequence shown here is derived from an EMBL/GenBank/DDBJ whole genome shotgun (WGS) entry which is preliminary data.</text>
</comment>
<organism evidence="2 3">
    <name type="scientific">Hibiscus sabdariffa</name>
    <name type="common">roselle</name>
    <dbReference type="NCBI Taxonomy" id="183260"/>
    <lineage>
        <taxon>Eukaryota</taxon>
        <taxon>Viridiplantae</taxon>
        <taxon>Streptophyta</taxon>
        <taxon>Embryophyta</taxon>
        <taxon>Tracheophyta</taxon>
        <taxon>Spermatophyta</taxon>
        <taxon>Magnoliopsida</taxon>
        <taxon>eudicotyledons</taxon>
        <taxon>Gunneridae</taxon>
        <taxon>Pentapetalae</taxon>
        <taxon>rosids</taxon>
        <taxon>malvids</taxon>
        <taxon>Malvales</taxon>
        <taxon>Malvaceae</taxon>
        <taxon>Malvoideae</taxon>
        <taxon>Hibiscus</taxon>
    </lineage>
</organism>
<feature type="region of interest" description="Disordered" evidence="1">
    <location>
        <begin position="121"/>
        <end position="203"/>
    </location>
</feature>
<evidence type="ECO:0000313" key="2">
    <source>
        <dbReference type="EMBL" id="KAK9007315.1"/>
    </source>
</evidence>
<protein>
    <submittedName>
        <fullName evidence="2">Uncharacterized protein</fullName>
    </submittedName>
</protein>
<reference evidence="2 3" key="1">
    <citation type="journal article" date="2024" name="G3 (Bethesda)">
        <title>Genome assembly of Hibiscus sabdariffa L. provides insights into metabolisms of medicinal natural products.</title>
        <authorList>
            <person name="Kim T."/>
        </authorList>
    </citation>
    <scope>NUCLEOTIDE SEQUENCE [LARGE SCALE GENOMIC DNA]</scope>
    <source>
        <strain evidence="2">TK-2024</strain>
        <tissue evidence="2">Old leaves</tissue>
    </source>
</reference>
<accession>A0ABR2R334</accession>
<dbReference type="EMBL" id="JBBPBN010000027">
    <property type="protein sequence ID" value="KAK9007315.1"/>
    <property type="molecule type" value="Genomic_DNA"/>
</dbReference>
<keyword evidence="3" id="KW-1185">Reference proteome</keyword>
<proteinExistence type="predicted"/>